<dbReference type="STRING" id="232089.SAMN05443544_0510"/>
<evidence type="ECO:0000313" key="2">
    <source>
        <dbReference type="EMBL" id="SIN72236.1"/>
    </source>
</evidence>
<evidence type="ECO:0000256" key="1">
    <source>
        <dbReference type="SAM" id="Phobius"/>
    </source>
</evidence>
<gene>
    <name evidence="2" type="ORF">SAMN05443544_0510</name>
</gene>
<dbReference type="EMBL" id="FSRJ01000001">
    <property type="protein sequence ID" value="SIN72236.1"/>
    <property type="molecule type" value="Genomic_DNA"/>
</dbReference>
<keyword evidence="3" id="KW-1185">Reference proteome</keyword>
<keyword evidence="1" id="KW-1133">Transmembrane helix</keyword>
<keyword evidence="1" id="KW-0812">Transmembrane</keyword>
<name>A0A1N6DNB8_9MICO</name>
<sequence length="265" mass="29409">MTIECVVINRGPCRRGRHRGGVRASVPRARVGCRTTAESRMTMSNVPRHGRTLGWYLLLVFVIGQTVLWVSSMTRDAAAAPEQAWSIVARTLVVPVALTFAGYLAMLLVYHRTLVRNRVLRRDPGVAILCTTQVTEPAARLVAHLRDDADADRAYSDAEFATWRFTVVDAGAEMVFYDGSIDPHEVLRILWADVVDAQLSDVVMGSRSFRGITLSFSRNEHQFEFPLLPVGSGPAGAFPIGRRRVDALRAKLRARARIEVRTPAD</sequence>
<evidence type="ECO:0000313" key="3">
    <source>
        <dbReference type="Proteomes" id="UP000184699"/>
    </source>
</evidence>
<feature type="transmembrane region" description="Helical" evidence="1">
    <location>
        <begin position="92"/>
        <end position="111"/>
    </location>
</feature>
<keyword evidence="1" id="KW-0472">Membrane</keyword>
<organism evidence="2 3">
    <name type="scientific">Agromyces cerinus subsp. cerinus</name>
    <dbReference type="NCBI Taxonomy" id="232089"/>
    <lineage>
        <taxon>Bacteria</taxon>
        <taxon>Bacillati</taxon>
        <taxon>Actinomycetota</taxon>
        <taxon>Actinomycetes</taxon>
        <taxon>Micrococcales</taxon>
        <taxon>Microbacteriaceae</taxon>
        <taxon>Agromyces</taxon>
    </lineage>
</organism>
<feature type="transmembrane region" description="Helical" evidence="1">
    <location>
        <begin position="53"/>
        <end position="72"/>
    </location>
</feature>
<dbReference type="Proteomes" id="UP000184699">
    <property type="component" value="Unassembled WGS sequence"/>
</dbReference>
<proteinExistence type="predicted"/>
<reference evidence="3" key="1">
    <citation type="submission" date="2016-11" db="EMBL/GenBank/DDBJ databases">
        <authorList>
            <person name="Varghese N."/>
            <person name="Submissions S."/>
        </authorList>
    </citation>
    <scope>NUCLEOTIDE SEQUENCE [LARGE SCALE GENOMIC DNA]</scope>
    <source>
        <strain evidence="3">DSM 8595</strain>
    </source>
</reference>
<accession>A0A1N6DNB8</accession>
<dbReference type="AlphaFoldDB" id="A0A1N6DNB8"/>
<protein>
    <submittedName>
        <fullName evidence="2">Uncharacterized protein</fullName>
    </submittedName>
</protein>